<keyword evidence="3" id="KW-1185">Reference proteome</keyword>
<dbReference type="InterPro" id="IPR006311">
    <property type="entry name" value="TAT_signal"/>
</dbReference>
<dbReference type="PANTHER" id="PTHR31084:SF3">
    <property type="entry name" value="ALPHA-FUCOSIDASE A"/>
    <property type="match status" value="1"/>
</dbReference>
<dbReference type="PANTHER" id="PTHR31084">
    <property type="entry name" value="ALPHA-L-FUCOSIDASE 2"/>
    <property type="match status" value="1"/>
</dbReference>
<dbReference type="PROSITE" id="PS51318">
    <property type="entry name" value="TAT"/>
    <property type="match status" value="1"/>
</dbReference>
<reference evidence="2 3" key="1">
    <citation type="submission" date="2020-02" db="EMBL/GenBank/DDBJ databases">
        <title>Acidophilic actinobacteria isolated from forest soil.</title>
        <authorList>
            <person name="Golinska P."/>
        </authorList>
    </citation>
    <scope>NUCLEOTIDE SEQUENCE [LARGE SCALE GENOMIC DNA]</scope>
    <source>
        <strain evidence="2 3">NL8</strain>
    </source>
</reference>
<dbReference type="GO" id="GO:0016787">
    <property type="term" value="F:hydrolase activity"/>
    <property type="evidence" value="ECO:0007669"/>
    <property type="project" value="UniProtKB-KW"/>
</dbReference>
<accession>A0ABS5KRA1</accession>
<dbReference type="SMART" id="SM00458">
    <property type="entry name" value="RICIN"/>
    <property type="match status" value="1"/>
</dbReference>
<dbReference type="RefSeq" id="WP_212010164.1">
    <property type="nucleotide sequence ID" value="NZ_JAAFYZ010000052.1"/>
</dbReference>
<dbReference type="InterPro" id="IPR008928">
    <property type="entry name" value="6-hairpin_glycosidase_sf"/>
</dbReference>
<evidence type="ECO:0000313" key="2">
    <source>
        <dbReference type="EMBL" id="MBS2548583.1"/>
    </source>
</evidence>
<comment type="caution">
    <text evidence="2">The sequence shown here is derived from an EMBL/GenBank/DDBJ whole genome shotgun (WGS) entry which is preliminary data.</text>
</comment>
<dbReference type="EMBL" id="JAAFYZ010000052">
    <property type="protein sequence ID" value="MBS2548583.1"/>
    <property type="molecule type" value="Genomic_DNA"/>
</dbReference>
<keyword evidence="2" id="KW-0378">Hydrolase</keyword>
<dbReference type="Pfam" id="PF21307">
    <property type="entry name" value="Glyco_hydro_95_C"/>
    <property type="match status" value="1"/>
</dbReference>
<dbReference type="PROSITE" id="PS50231">
    <property type="entry name" value="RICIN_B_LECTIN"/>
    <property type="match status" value="1"/>
</dbReference>
<dbReference type="InterPro" id="IPR027414">
    <property type="entry name" value="GH95_N_dom"/>
</dbReference>
<dbReference type="Gene3D" id="1.50.10.10">
    <property type="match status" value="1"/>
</dbReference>
<evidence type="ECO:0000259" key="1">
    <source>
        <dbReference type="SMART" id="SM00458"/>
    </source>
</evidence>
<dbReference type="InterPro" id="IPR054363">
    <property type="entry name" value="GH95_cat"/>
</dbReference>
<gene>
    <name evidence="2" type="ORF">KGQ19_17080</name>
</gene>
<dbReference type="Pfam" id="PF14498">
    <property type="entry name" value="Glyco_hyd_65N_2"/>
    <property type="match status" value="2"/>
</dbReference>
<name>A0ABS5KRA1_9ACTN</name>
<proteinExistence type="predicted"/>
<dbReference type="Proteomes" id="UP000730482">
    <property type="component" value="Unassembled WGS sequence"/>
</dbReference>
<dbReference type="InterPro" id="IPR035992">
    <property type="entry name" value="Ricin_B-like_lectins"/>
</dbReference>
<dbReference type="Pfam" id="PF22124">
    <property type="entry name" value="Glyco_hydro_95_cat"/>
    <property type="match status" value="1"/>
</dbReference>
<dbReference type="InterPro" id="IPR012341">
    <property type="entry name" value="6hp_glycosidase-like_sf"/>
</dbReference>
<sequence>MPEFHNPSRRSLLRGAAAVGTVLAAPGLSTGAARASARGASAATRPIPTGQATTIWYTAPGSASSMMATALPVGNGRLGALFTGDPGSELYNVTDATCWAGGPNADPGSNGFPYDTSGFGTQQMLAQATLNIPAHSMSAVGGYVRQLDLSNGYASTTYTFDGVTYRRDVWASHPDDVVVIHLSQSGGGSYTGSLTLTGTRSESTSSNSSAGTVSFTGALANGLLYAAQVQASASSGSVGASGSGSAVTFTGCSDVLLVISGGTNYSPTTSGFMDPGIVPATVAADQASRATGLGTAALFSHHLADYQALSQAMTINLGTSTAAQRALPTDQRLAAAHSSGADPELHAAFVQFGRYLMISGSRTGLPINLQGPWQDTNSPAWMSDYHTDINIQMNYWLPDRTGLPSCFAPFADYCISQQPSWAQHTQAHFNDASNGAYRNSSGQIAGWTVAISTNPFGGLGWDWSPPGGAWLCNELFDHYLYTQDTSYLASIYPLLMSACQFWQARLITTTDADGNTVLVDDNDWSPEHGPSNQIGITFAQELIWQLFANYRQAASVLGRDSGFAATVAGLQSKLYLPQVSTVTGWLEEWMTPDNLDTGDIQHRHLSPLIGLFPGDRITADQSPAALLTGVTNLLTARGMTSFGWGVAWRAACWARLRNAANAYQCFVNGLTPSTSGSTGTAGNLLDIYSGDTFQIDANLGLPSAAIEMLVYSRPGLLQLLPALPSAWSASGAVTGIGVRGGFTVDFVWSGGQVTSGTLHNIGPAPATITVAYGASSQQITLAAGASAALAPSSGPSGTYVLVNRNSGKAIDDPGASGTAGTKLIQYARDGGSNQSWRLQPVGAGIYNLVNVSSGLLMDVYGGGTADGAPICQYTSTGATNQQWRITDAGGGYVTLVSVRSGKAVGVAGSSTADLAGLEQETISSGAANQQWELISI</sequence>
<evidence type="ECO:0000313" key="3">
    <source>
        <dbReference type="Proteomes" id="UP000730482"/>
    </source>
</evidence>
<organism evidence="2 3">
    <name type="scientific">Catenulispora pinistramenti</name>
    <dbReference type="NCBI Taxonomy" id="2705254"/>
    <lineage>
        <taxon>Bacteria</taxon>
        <taxon>Bacillati</taxon>
        <taxon>Actinomycetota</taxon>
        <taxon>Actinomycetes</taxon>
        <taxon>Catenulisporales</taxon>
        <taxon>Catenulisporaceae</taxon>
        <taxon>Catenulispora</taxon>
    </lineage>
</organism>
<dbReference type="SUPFAM" id="SSF48208">
    <property type="entry name" value="Six-hairpin glycosidases"/>
    <property type="match status" value="1"/>
</dbReference>
<feature type="domain" description="Ricin B lectin" evidence="1">
    <location>
        <begin position="796"/>
        <end position="934"/>
    </location>
</feature>
<dbReference type="InterPro" id="IPR000772">
    <property type="entry name" value="Ricin_B_lectin"/>
</dbReference>
<protein>
    <submittedName>
        <fullName evidence="2">Glycoside hydrolase N-terminal domain-containing protein</fullName>
    </submittedName>
</protein>
<dbReference type="Pfam" id="PF14200">
    <property type="entry name" value="RicinB_lectin_2"/>
    <property type="match status" value="2"/>
</dbReference>
<dbReference type="InterPro" id="IPR049053">
    <property type="entry name" value="AFCA-like_C"/>
</dbReference>
<dbReference type="Gene3D" id="2.80.10.50">
    <property type="match status" value="3"/>
</dbReference>
<dbReference type="SUPFAM" id="SSF50370">
    <property type="entry name" value="Ricin B-like lectins"/>
    <property type="match status" value="1"/>
</dbReference>